<evidence type="ECO:0000313" key="4">
    <source>
        <dbReference type="Proteomes" id="UP000477680"/>
    </source>
</evidence>
<dbReference type="AlphaFoldDB" id="A0A6C0U0Q3"/>
<reference evidence="3 4" key="1">
    <citation type="submission" date="2020-02" db="EMBL/GenBank/DDBJ databases">
        <title>Genome sequencing for Kineobactrum sp. M2.</title>
        <authorList>
            <person name="Park S.-J."/>
        </authorList>
    </citation>
    <scope>NUCLEOTIDE SEQUENCE [LARGE SCALE GENOMIC DNA]</scope>
    <source>
        <strain evidence="3 4">M2</strain>
    </source>
</reference>
<dbReference type="EMBL" id="CP048711">
    <property type="protein sequence ID" value="QIB65149.1"/>
    <property type="molecule type" value="Genomic_DNA"/>
</dbReference>
<gene>
    <name evidence="3" type="ORF">G3T16_06760</name>
</gene>
<accession>A0A6C0U0Q3</accession>
<evidence type="ECO:0000256" key="1">
    <source>
        <dbReference type="SAM" id="SignalP"/>
    </source>
</evidence>
<dbReference type="KEGG" id="kim:G3T16_06760"/>
<feature type="signal peptide" evidence="1">
    <location>
        <begin position="1"/>
        <end position="21"/>
    </location>
</feature>
<name>A0A6C0U0Q3_9GAMM</name>
<feature type="chain" id="PRO_5025691022" evidence="1">
    <location>
        <begin position="22"/>
        <end position="151"/>
    </location>
</feature>
<protein>
    <submittedName>
        <fullName evidence="3">DUF2059 domain-containing protein</fullName>
    </submittedName>
</protein>
<keyword evidence="4" id="KW-1185">Reference proteome</keyword>
<evidence type="ECO:0000259" key="2">
    <source>
        <dbReference type="Pfam" id="PF09832"/>
    </source>
</evidence>
<dbReference type="Pfam" id="PF09832">
    <property type="entry name" value="DUF2059"/>
    <property type="match status" value="1"/>
</dbReference>
<dbReference type="Proteomes" id="UP000477680">
    <property type="component" value="Chromosome"/>
</dbReference>
<keyword evidence="1" id="KW-0732">Signal</keyword>
<sequence>MKALKVFLLSIFLCVSSISLADSESEKEAAKLLNITGMERAFEQSISQMLDLQLQQNPALVPYKEVMLKFFNEHMSYDRLEPDLLRIYSEAFSADELREINSFYTTQVGKKTIEAMPVLMAQSVEIGVAHLEENIDELHYCPVNYGTNSVG</sequence>
<feature type="domain" description="DUF2059" evidence="2">
    <location>
        <begin position="78"/>
        <end position="129"/>
    </location>
</feature>
<dbReference type="RefSeq" id="WP_163494390.1">
    <property type="nucleotide sequence ID" value="NZ_CP048711.1"/>
</dbReference>
<evidence type="ECO:0000313" key="3">
    <source>
        <dbReference type="EMBL" id="QIB65149.1"/>
    </source>
</evidence>
<dbReference type="InterPro" id="IPR018637">
    <property type="entry name" value="DUF2059"/>
</dbReference>
<proteinExistence type="predicted"/>
<organism evidence="3 4">
    <name type="scientific">Kineobactrum salinum</name>
    <dbReference type="NCBI Taxonomy" id="2708301"/>
    <lineage>
        <taxon>Bacteria</taxon>
        <taxon>Pseudomonadati</taxon>
        <taxon>Pseudomonadota</taxon>
        <taxon>Gammaproteobacteria</taxon>
        <taxon>Cellvibrionales</taxon>
        <taxon>Halieaceae</taxon>
        <taxon>Kineobactrum</taxon>
    </lineage>
</organism>